<evidence type="ECO:0000256" key="1">
    <source>
        <dbReference type="SAM" id="SignalP"/>
    </source>
</evidence>
<dbReference type="AlphaFoldDB" id="A0A1A8YV75"/>
<dbReference type="EMBL" id="FLRD01000083">
    <property type="protein sequence ID" value="SBT35453.1"/>
    <property type="molecule type" value="Genomic_DNA"/>
</dbReference>
<keyword evidence="1" id="KW-0732">Signal</keyword>
<dbReference type="EMBL" id="FLRE01000110">
    <property type="protein sequence ID" value="SBT35958.1"/>
    <property type="molecule type" value="Genomic_DNA"/>
</dbReference>
<reference evidence="2" key="1">
    <citation type="submission" date="2016-05" db="EMBL/GenBank/DDBJ databases">
        <authorList>
            <person name="Lavstsen T."/>
            <person name="Jespersen J.S."/>
        </authorList>
    </citation>
    <scope>NUCLEOTIDE SEQUENCE [LARGE SCALE GENOMIC DNA]</scope>
</reference>
<name>A0A1A8YV75_PLAOA</name>
<keyword evidence="5" id="KW-1185">Reference proteome</keyword>
<feature type="chain" id="PRO_5015059939" description="Secreted protein" evidence="1">
    <location>
        <begin position="25"/>
        <end position="98"/>
    </location>
</feature>
<proteinExistence type="predicted"/>
<dbReference type="Proteomes" id="UP000078555">
    <property type="component" value="Unassembled WGS sequence"/>
</dbReference>
<gene>
    <name evidence="2" type="ORF">POVWA1_027470</name>
    <name evidence="3" type="ORF">POVWA2_027630</name>
</gene>
<evidence type="ECO:0008006" key="6">
    <source>
        <dbReference type="Google" id="ProtNLM"/>
    </source>
</evidence>
<reference evidence="4 5" key="2">
    <citation type="submission" date="2016-05" db="EMBL/GenBank/DDBJ databases">
        <authorList>
            <person name="Naeem Raeece"/>
        </authorList>
    </citation>
    <scope>NUCLEOTIDE SEQUENCE [LARGE SCALE GENOMIC DNA]</scope>
</reference>
<evidence type="ECO:0000313" key="3">
    <source>
        <dbReference type="EMBL" id="SBT35958.1"/>
    </source>
</evidence>
<sequence length="98" mass="10696">MLRTSLFHLLPVVVHFLVIEKYYGVVLQGYASADVLHKVRVPQAFFQQVANSAAGSGVCSVCSLCSLCSGVRETHWSSLFLGHSFVPICSRPLVRDSA</sequence>
<evidence type="ECO:0000313" key="4">
    <source>
        <dbReference type="Proteomes" id="UP000078550"/>
    </source>
</evidence>
<evidence type="ECO:0000313" key="2">
    <source>
        <dbReference type="EMBL" id="SBT35453.1"/>
    </source>
</evidence>
<feature type="signal peptide" evidence="1">
    <location>
        <begin position="1"/>
        <end position="24"/>
    </location>
</feature>
<evidence type="ECO:0000313" key="5">
    <source>
        <dbReference type="Proteomes" id="UP000078555"/>
    </source>
</evidence>
<dbReference type="Proteomes" id="UP000078550">
    <property type="component" value="Unassembled WGS sequence"/>
</dbReference>
<accession>A0A1A8YV75</accession>
<protein>
    <recommendedName>
        <fullName evidence="6">Secreted protein</fullName>
    </recommendedName>
</protein>
<organism evidence="2 5">
    <name type="scientific">Plasmodium ovale wallikeri</name>
    <dbReference type="NCBI Taxonomy" id="864142"/>
    <lineage>
        <taxon>Eukaryota</taxon>
        <taxon>Sar</taxon>
        <taxon>Alveolata</taxon>
        <taxon>Apicomplexa</taxon>
        <taxon>Aconoidasida</taxon>
        <taxon>Haemosporida</taxon>
        <taxon>Plasmodiidae</taxon>
        <taxon>Plasmodium</taxon>
        <taxon>Plasmodium (Plasmodium)</taxon>
    </lineage>
</organism>